<evidence type="ECO:0000256" key="1">
    <source>
        <dbReference type="SAM" id="SignalP"/>
    </source>
</evidence>
<dbReference type="EMBL" id="JAODWD010000001">
    <property type="protein sequence ID" value="MCT7657436.1"/>
    <property type="molecule type" value="Genomic_DNA"/>
</dbReference>
<name>A0ABT2M8X1_9MYCO</name>
<proteinExistence type="predicted"/>
<accession>A0ABT2M8X1</accession>
<keyword evidence="1" id="KW-0732">Signal</keyword>
<sequence>MNIHVALGFTVSTLAASTVALAGIASAAPTGPSQVEETVRTLEASGYHVIVNRTGAAPLSACTVSAVRPGVTHQTTDVRGSDIEPMIISDTVYVDVAC</sequence>
<comment type="caution">
    <text evidence="2">The sequence shown here is derived from an EMBL/GenBank/DDBJ whole genome shotgun (WGS) entry which is preliminary data.</text>
</comment>
<keyword evidence="3" id="KW-1185">Reference proteome</keyword>
<evidence type="ECO:0008006" key="4">
    <source>
        <dbReference type="Google" id="ProtNLM"/>
    </source>
</evidence>
<reference evidence="3" key="1">
    <citation type="submission" date="2023-07" db="EMBL/GenBank/DDBJ databases">
        <authorList>
            <person name="Deng Y."/>
            <person name="Zhang Y.-Q."/>
        </authorList>
    </citation>
    <scope>NUCLEOTIDE SEQUENCE [LARGE SCALE GENOMIC DNA]</scope>
    <source>
        <strain evidence="3">CPCC 205710</strain>
    </source>
</reference>
<protein>
    <recommendedName>
        <fullName evidence="4">PASTA domain-containing protein</fullName>
    </recommendedName>
</protein>
<dbReference type="Proteomes" id="UP001206639">
    <property type="component" value="Unassembled WGS sequence"/>
</dbReference>
<evidence type="ECO:0000313" key="3">
    <source>
        <dbReference type="Proteomes" id="UP001206639"/>
    </source>
</evidence>
<gene>
    <name evidence="2" type="ORF">N4S67_03260</name>
</gene>
<feature type="chain" id="PRO_5046195838" description="PASTA domain-containing protein" evidence="1">
    <location>
        <begin position="23"/>
        <end position="98"/>
    </location>
</feature>
<evidence type="ECO:0000313" key="2">
    <source>
        <dbReference type="EMBL" id="MCT7657436.1"/>
    </source>
</evidence>
<feature type="signal peptide" evidence="1">
    <location>
        <begin position="1"/>
        <end position="22"/>
    </location>
</feature>
<organism evidence="2 3">
    <name type="scientific">Mycobacterium deserti</name>
    <dbReference type="NCBI Taxonomy" id="2978347"/>
    <lineage>
        <taxon>Bacteria</taxon>
        <taxon>Bacillati</taxon>
        <taxon>Actinomycetota</taxon>
        <taxon>Actinomycetes</taxon>
        <taxon>Mycobacteriales</taxon>
        <taxon>Mycobacteriaceae</taxon>
        <taxon>Mycobacterium</taxon>
    </lineage>
</organism>